<keyword evidence="1" id="KW-0805">Transcription regulation</keyword>
<dbReference type="InterPro" id="IPR036388">
    <property type="entry name" value="WH-like_DNA-bd_sf"/>
</dbReference>
<dbReference type="PANTHER" id="PTHR44688">
    <property type="entry name" value="DNA-BINDING TRANSCRIPTIONAL ACTIVATOR DEVR_DOSR"/>
    <property type="match status" value="1"/>
</dbReference>
<dbReference type="Gene3D" id="3.30.450.20">
    <property type="entry name" value="PAS domain"/>
    <property type="match status" value="1"/>
</dbReference>
<evidence type="ECO:0000256" key="3">
    <source>
        <dbReference type="ARBA" id="ARBA00023163"/>
    </source>
</evidence>
<dbReference type="EMBL" id="QWIV01000015">
    <property type="protein sequence ID" value="RMZ58054.1"/>
    <property type="molecule type" value="Genomic_DNA"/>
</dbReference>
<dbReference type="CDD" id="cd06170">
    <property type="entry name" value="LuxR_C_like"/>
    <property type="match status" value="1"/>
</dbReference>
<dbReference type="PANTHER" id="PTHR44688:SF16">
    <property type="entry name" value="DNA-BINDING TRANSCRIPTIONAL ACTIVATOR DEVR_DOSR"/>
    <property type="match status" value="1"/>
</dbReference>
<gene>
    <name evidence="5" type="ORF">D1632_17335</name>
</gene>
<comment type="caution">
    <text evidence="5">The sequence shown here is derived from an EMBL/GenBank/DDBJ whole genome shotgun (WGS) entry which is preliminary data.</text>
</comment>
<evidence type="ECO:0000256" key="2">
    <source>
        <dbReference type="ARBA" id="ARBA00023125"/>
    </source>
</evidence>
<dbReference type="InterPro" id="IPR016032">
    <property type="entry name" value="Sig_transdc_resp-reg_C-effctor"/>
</dbReference>
<dbReference type="SUPFAM" id="SSF46894">
    <property type="entry name" value="C-terminal effector domain of the bipartite response regulators"/>
    <property type="match status" value="1"/>
</dbReference>
<sequence length="250" mass="28761">MINNHEEINHMATRNEKGIDSYLPYYFKEISSSIFASGNSYHYVVDFFDMSISNTSSSINEIHDLKSELISYNDILALIHPGDMDFVRQAENRIIEMFKTQIGWEKLLVYKWSYCCRFRMPDGTYKLFQQQNIVLSCDEYGAFSKSFKIHTDISHLTTVNNYKLSCIGLNGEPSYTEIDVFSSECSKKRYTKREIEVLNLMCEGFTSNQIAAKLCIALDTAKNHRRNILHKAGAKTTAQAVKESIMKGFI</sequence>
<evidence type="ECO:0000313" key="5">
    <source>
        <dbReference type="EMBL" id="RMZ58054.1"/>
    </source>
</evidence>
<dbReference type="GO" id="GO:0003677">
    <property type="term" value="F:DNA binding"/>
    <property type="evidence" value="ECO:0007669"/>
    <property type="project" value="UniProtKB-KW"/>
</dbReference>
<proteinExistence type="predicted"/>
<accession>A0A3M7L7S1</accession>
<name>A0A3M7L7S1_9FLAO</name>
<keyword evidence="6" id="KW-1185">Reference proteome</keyword>
<dbReference type="PRINTS" id="PR00038">
    <property type="entry name" value="HTHLUXR"/>
</dbReference>
<keyword evidence="2" id="KW-0238">DNA-binding</keyword>
<organism evidence="5 6">
    <name type="scientific">Chryseobacterium nematophagum</name>
    <dbReference type="NCBI Taxonomy" id="2305228"/>
    <lineage>
        <taxon>Bacteria</taxon>
        <taxon>Pseudomonadati</taxon>
        <taxon>Bacteroidota</taxon>
        <taxon>Flavobacteriia</taxon>
        <taxon>Flavobacteriales</taxon>
        <taxon>Weeksellaceae</taxon>
        <taxon>Chryseobacterium group</taxon>
        <taxon>Chryseobacterium</taxon>
    </lineage>
</organism>
<dbReference type="Proteomes" id="UP000267524">
    <property type="component" value="Unassembled WGS sequence"/>
</dbReference>
<dbReference type="Gene3D" id="1.10.10.10">
    <property type="entry name" value="Winged helix-like DNA-binding domain superfamily/Winged helix DNA-binding domain"/>
    <property type="match status" value="1"/>
</dbReference>
<feature type="domain" description="HTH luxR-type" evidence="4">
    <location>
        <begin position="183"/>
        <end position="248"/>
    </location>
</feature>
<reference evidence="5 6" key="1">
    <citation type="submission" date="2018-08" db="EMBL/GenBank/DDBJ databases">
        <title>Chryseobacterium nematophagum: a novel matrix digesting pathogen of nematodes.</title>
        <authorList>
            <person name="Page A."/>
            <person name="Roberts M."/>
            <person name="Felix M.-A."/>
            <person name="Weir W."/>
        </authorList>
    </citation>
    <scope>NUCLEOTIDE SEQUENCE [LARGE SCALE GENOMIC DNA]</scope>
    <source>
        <strain evidence="5 6">JUb275</strain>
    </source>
</reference>
<protein>
    <submittedName>
        <fullName evidence="5">LuxR family transcriptional regulator</fullName>
    </submittedName>
</protein>
<dbReference type="PROSITE" id="PS50043">
    <property type="entry name" value="HTH_LUXR_2"/>
    <property type="match status" value="1"/>
</dbReference>
<dbReference type="InterPro" id="IPR000792">
    <property type="entry name" value="Tscrpt_reg_LuxR_C"/>
</dbReference>
<dbReference type="InterPro" id="IPR035965">
    <property type="entry name" value="PAS-like_dom_sf"/>
</dbReference>
<evidence type="ECO:0000313" key="6">
    <source>
        <dbReference type="Proteomes" id="UP000267524"/>
    </source>
</evidence>
<dbReference type="SMART" id="SM00421">
    <property type="entry name" value="HTH_LUXR"/>
    <property type="match status" value="1"/>
</dbReference>
<dbReference type="SUPFAM" id="SSF55785">
    <property type="entry name" value="PYP-like sensor domain (PAS domain)"/>
    <property type="match status" value="1"/>
</dbReference>
<evidence type="ECO:0000259" key="4">
    <source>
        <dbReference type="PROSITE" id="PS50043"/>
    </source>
</evidence>
<dbReference type="Pfam" id="PF00196">
    <property type="entry name" value="GerE"/>
    <property type="match status" value="1"/>
</dbReference>
<dbReference type="GO" id="GO:0006355">
    <property type="term" value="P:regulation of DNA-templated transcription"/>
    <property type="evidence" value="ECO:0007669"/>
    <property type="project" value="InterPro"/>
</dbReference>
<evidence type="ECO:0000256" key="1">
    <source>
        <dbReference type="ARBA" id="ARBA00023015"/>
    </source>
</evidence>
<keyword evidence="3" id="KW-0804">Transcription</keyword>
<dbReference type="AlphaFoldDB" id="A0A3M7L7S1"/>